<dbReference type="PANTHER" id="PTHR34512">
    <property type="entry name" value="CELL SURFACE PROTEIN"/>
    <property type="match status" value="1"/>
</dbReference>
<evidence type="ECO:0000313" key="3">
    <source>
        <dbReference type="Proteomes" id="UP000315647"/>
    </source>
</evidence>
<gene>
    <name evidence="2" type="ORF">Enr10x_60800</name>
</gene>
<dbReference type="Proteomes" id="UP000315647">
    <property type="component" value="Chromosome"/>
</dbReference>
<dbReference type="SMART" id="SM00564">
    <property type="entry name" value="PQQ"/>
    <property type="match status" value="4"/>
</dbReference>
<accession>A0A517QGF4</accession>
<reference evidence="2 3" key="1">
    <citation type="submission" date="2019-03" db="EMBL/GenBank/DDBJ databases">
        <title>Deep-cultivation of Planctomycetes and their phenomic and genomic characterization uncovers novel biology.</title>
        <authorList>
            <person name="Wiegand S."/>
            <person name="Jogler M."/>
            <person name="Boedeker C."/>
            <person name="Pinto D."/>
            <person name="Vollmers J."/>
            <person name="Rivas-Marin E."/>
            <person name="Kohn T."/>
            <person name="Peeters S.H."/>
            <person name="Heuer A."/>
            <person name="Rast P."/>
            <person name="Oberbeckmann S."/>
            <person name="Bunk B."/>
            <person name="Jeske O."/>
            <person name="Meyerdierks A."/>
            <person name="Storesund J.E."/>
            <person name="Kallscheuer N."/>
            <person name="Luecker S."/>
            <person name="Lage O.M."/>
            <person name="Pohl T."/>
            <person name="Merkel B.J."/>
            <person name="Hornburger P."/>
            <person name="Mueller R.-W."/>
            <person name="Bruemmer F."/>
            <person name="Labrenz M."/>
            <person name="Spormann A.M."/>
            <person name="Op den Camp H."/>
            <person name="Overmann J."/>
            <person name="Amann R."/>
            <person name="Jetten M.S.M."/>
            <person name="Mascher T."/>
            <person name="Medema M.H."/>
            <person name="Devos D.P."/>
            <person name="Kaster A.-K."/>
            <person name="Ovreas L."/>
            <person name="Rohde M."/>
            <person name="Galperin M.Y."/>
            <person name="Jogler C."/>
        </authorList>
    </citation>
    <scope>NUCLEOTIDE SEQUENCE [LARGE SCALE GENOMIC DNA]</scope>
    <source>
        <strain evidence="2 3">Enr10</strain>
    </source>
</reference>
<dbReference type="InterPro" id="IPR015943">
    <property type="entry name" value="WD40/YVTN_repeat-like_dom_sf"/>
</dbReference>
<feature type="domain" description="Pyrrolo-quinoline quinone repeat" evidence="1">
    <location>
        <begin position="50"/>
        <end position="177"/>
    </location>
</feature>
<feature type="domain" description="Pyrrolo-quinoline quinone repeat" evidence="1">
    <location>
        <begin position="302"/>
        <end position="426"/>
    </location>
</feature>
<feature type="domain" description="Pyrrolo-quinoline quinone repeat" evidence="1">
    <location>
        <begin position="187"/>
        <end position="265"/>
    </location>
</feature>
<dbReference type="SUPFAM" id="SSF50998">
    <property type="entry name" value="Quinoprotein alcohol dehydrogenase-like"/>
    <property type="match status" value="1"/>
</dbReference>
<proteinExistence type="predicted"/>
<evidence type="ECO:0000259" key="1">
    <source>
        <dbReference type="Pfam" id="PF13360"/>
    </source>
</evidence>
<dbReference type="Gene3D" id="2.130.10.10">
    <property type="entry name" value="YVTN repeat-like/Quinoprotein amine dehydrogenase"/>
    <property type="match status" value="2"/>
</dbReference>
<dbReference type="InterPro" id="IPR002372">
    <property type="entry name" value="PQQ_rpt_dom"/>
</dbReference>
<protein>
    <submittedName>
        <fullName evidence="2">Outer membrane biogenesis protein BamB</fullName>
    </submittedName>
</protein>
<dbReference type="RefSeq" id="WP_145452554.1">
    <property type="nucleotide sequence ID" value="NZ_CP037421.1"/>
</dbReference>
<dbReference type="Pfam" id="PF13360">
    <property type="entry name" value="PQQ_2"/>
    <property type="match status" value="3"/>
</dbReference>
<dbReference type="InterPro" id="IPR011047">
    <property type="entry name" value="Quinoprotein_ADH-like_sf"/>
</dbReference>
<organism evidence="2 3">
    <name type="scientific">Gimesia panareensis</name>
    <dbReference type="NCBI Taxonomy" id="2527978"/>
    <lineage>
        <taxon>Bacteria</taxon>
        <taxon>Pseudomonadati</taxon>
        <taxon>Planctomycetota</taxon>
        <taxon>Planctomycetia</taxon>
        <taxon>Planctomycetales</taxon>
        <taxon>Planctomycetaceae</taxon>
        <taxon>Gimesia</taxon>
    </lineage>
</organism>
<evidence type="ECO:0000313" key="2">
    <source>
        <dbReference type="EMBL" id="QDT30712.1"/>
    </source>
</evidence>
<dbReference type="AlphaFoldDB" id="A0A517QGF4"/>
<name>A0A517QGF4_9PLAN</name>
<sequence>MRPPHFILLLLFILPTTLTAQDRWPGFLGAGASPIKADTIPTQWSPEQNIAWKAGIPGYGQSSPVIWGDQVYVTSVEGPNKEQLHVVCYSLKSGKQLWDHVQPSTNPEKNSVYISRAAPTPVLDENGIYAYFESGDIVALSHAGKLKWTASLAKRYGAPQNKFGLSASPVQWKDRVIVLIDDEGPSYITAVSKADGSELWKTDRKSRASWSSPMIVPVGEAQQVVCSSAGTIDGYDPQTGKQLWSYAQVGGNNKTSPLPAGNGEFLIGASPGREGDNNELAKKSNGLFVVKQQDNAWQPGFVWTNASPTPSWGTPIVYRGHAYWVNRVGVVYCLNAGNGESIFTSRIKESCWATPVGIGDHIYFFGKNGVTTVLKAGNTFEIVAENELWTEDAPPVNNVPTAEETTAERRRASAMFSRPTLYGAGVVNGYLVLRTGSQLYCLQQLAAGR</sequence>
<dbReference type="InterPro" id="IPR018391">
    <property type="entry name" value="PQQ_b-propeller_rpt"/>
</dbReference>
<dbReference type="PANTHER" id="PTHR34512:SF30">
    <property type="entry name" value="OUTER MEMBRANE PROTEIN ASSEMBLY FACTOR BAMB"/>
    <property type="match status" value="1"/>
</dbReference>
<keyword evidence="3" id="KW-1185">Reference proteome</keyword>
<dbReference type="EMBL" id="CP037421">
    <property type="protein sequence ID" value="QDT30712.1"/>
    <property type="molecule type" value="Genomic_DNA"/>
</dbReference>